<dbReference type="SUPFAM" id="SSF53092">
    <property type="entry name" value="Creatinase/prolidase N-terminal domain"/>
    <property type="match status" value="1"/>
</dbReference>
<keyword evidence="2" id="KW-1133">Transmembrane helix</keyword>
<gene>
    <name evidence="3" type="ORF">TPSD3_09485</name>
</gene>
<feature type="region of interest" description="Disordered" evidence="1">
    <location>
        <begin position="1"/>
        <end position="40"/>
    </location>
</feature>
<reference evidence="3 4" key="1">
    <citation type="submission" date="2016-12" db="EMBL/GenBank/DDBJ databases">
        <title>Thioflexothrix psekupsii D3 genome sequencing and assembly.</title>
        <authorList>
            <person name="Fomenkov A."/>
            <person name="Vincze T."/>
            <person name="Grabovich M."/>
            <person name="Anton B.P."/>
            <person name="Dubinina G."/>
            <person name="Orlova M."/>
            <person name="Belousova E."/>
            <person name="Roberts R.J."/>
        </authorList>
    </citation>
    <scope>NUCLEOTIDE SEQUENCE [LARGE SCALE GENOMIC DNA]</scope>
    <source>
        <strain evidence="3">D3</strain>
    </source>
</reference>
<comment type="caution">
    <text evidence="3">The sequence shown here is derived from an EMBL/GenBank/DDBJ whole genome shotgun (WGS) entry which is preliminary data.</text>
</comment>
<keyword evidence="2" id="KW-0472">Membrane</keyword>
<accession>A0A251X8X4</accession>
<dbReference type="Proteomes" id="UP000194798">
    <property type="component" value="Unassembled WGS sequence"/>
</dbReference>
<proteinExistence type="predicted"/>
<protein>
    <recommendedName>
        <fullName evidence="5">Creatinase N-terminal domain-containing protein</fullName>
    </recommendedName>
</protein>
<keyword evidence="2" id="KW-0812">Transmembrane</keyword>
<name>A0A251X8X4_9GAMM</name>
<dbReference type="AlphaFoldDB" id="A0A251X8X4"/>
<dbReference type="RefSeq" id="WP_086488299.1">
    <property type="nucleotide sequence ID" value="NZ_MSLT01000012.1"/>
</dbReference>
<dbReference type="InterPro" id="IPR029149">
    <property type="entry name" value="Creatin/AminoP/Spt16_N"/>
</dbReference>
<evidence type="ECO:0000313" key="3">
    <source>
        <dbReference type="EMBL" id="OUD14518.1"/>
    </source>
</evidence>
<evidence type="ECO:0000256" key="2">
    <source>
        <dbReference type="SAM" id="Phobius"/>
    </source>
</evidence>
<organism evidence="3 4">
    <name type="scientific">Thioflexithrix psekupsensis</name>
    <dbReference type="NCBI Taxonomy" id="1570016"/>
    <lineage>
        <taxon>Bacteria</taxon>
        <taxon>Pseudomonadati</taxon>
        <taxon>Pseudomonadota</taxon>
        <taxon>Gammaproteobacteria</taxon>
        <taxon>Thiotrichales</taxon>
        <taxon>Thioflexithrix</taxon>
    </lineage>
</organism>
<feature type="transmembrane region" description="Helical" evidence="2">
    <location>
        <begin position="145"/>
        <end position="167"/>
    </location>
</feature>
<keyword evidence="4" id="KW-1185">Reference proteome</keyword>
<dbReference type="EMBL" id="MSLT01000012">
    <property type="protein sequence ID" value="OUD14518.1"/>
    <property type="molecule type" value="Genomic_DNA"/>
</dbReference>
<evidence type="ECO:0008006" key="5">
    <source>
        <dbReference type="Google" id="ProtNLM"/>
    </source>
</evidence>
<dbReference type="Gene3D" id="3.40.350.10">
    <property type="entry name" value="Creatinase/prolidase N-terminal domain"/>
    <property type="match status" value="1"/>
</dbReference>
<evidence type="ECO:0000313" key="4">
    <source>
        <dbReference type="Proteomes" id="UP000194798"/>
    </source>
</evidence>
<evidence type="ECO:0000256" key="1">
    <source>
        <dbReference type="SAM" id="MobiDB-lite"/>
    </source>
</evidence>
<sequence length="181" mass="20914">MNSRSTATSLFRRYHPKINPHQPHSTKKPPPSEQYDQQTLEPSDLAQQEWQALGLPLPDLAVIRAYRLERIRQQLRRMDYAGIVLFDPINIRYATDTANMQVWCLHNAVRYCFIPTEGPVVLFEFYHCDHISHHLDLIDEIRPPFLLNLPVLVQFLLILAVIATVILPNAQLSAWLSCHVA</sequence>
<dbReference type="OrthoDB" id="9803194at2"/>